<protein>
    <submittedName>
        <fullName evidence="2">Uncharacterized protein</fullName>
    </submittedName>
</protein>
<dbReference type="Proteomes" id="UP001501057">
    <property type="component" value="Unassembled WGS sequence"/>
</dbReference>
<evidence type="ECO:0000256" key="1">
    <source>
        <dbReference type="SAM" id="SignalP"/>
    </source>
</evidence>
<sequence>MKKFMAVAAVSLIAFTSACGGGRPSADDLSSAIQEQGESLGITADVADCIAEKIEASDISDDTLNKIVDGDVDVTGAAAVPEDDADALNDINDDLAACITG</sequence>
<dbReference type="PROSITE" id="PS51257">
    <property type="entry name" value="PROKAR_LIPOPROTEIN"/>
    <property type="match status" value="1"/>
</dbReference>
<accession>A0ABP4VK97</accession>
<dbReference type="RefSeq" id="WP_344197494.1">
    <property type="nucleotide sequence ID" value="NZ_BAAAME010000002.1"/>
</dbReference>
<keyword evidence="1" id="KW-0732">Signal</keyword>
<keyword evidence="3" id="KW-1185">Reference proteome</keyword>
<feature type="signal peptide" evidence="1">
    <location>
        <begin position="1"/>
        <end position="20"/>
    </location>
</feature>
<comment type="caution">
    <text evidence="2">The sequence shown here is derived from an EMBL/GenBank/DDBJ whole genome shotgun (WGS) entry which is preliminary data.</text>
</comment>
<name>A0ABP4VK97_9ACTN</name>
<evidence type="ECO:0000313" key="3">
    <source>
        <dbReference type="Proteomes" id="UP001501057"/>
    </source>
</evidence>
<feature type="chain" id="PRO_5046925418" evidence="1">
    <location>
        <begin position="21"/>
        <end position="101"/>
    </location>
</feature>
<dbReference type="EMBL" id="BAAAME010000002">
    <property type="protein sequence ID" value="GAA1727750.1"/>
    <property type="molecule type" value="Genomic_DNA"/>
</dbReference>
<reference evidence="3" key="1">
    <citation type="journal article" date="2019" name="Int. J. Syst. Evol. Microbiol.">
        <title>The Global Catalogue of Microorganisms (GCM) 10K type strain sequencing project: providing services to taxonomists for standard genome sequencing and annotation.</title>
        <authorList>
            <consortium name="The Broad Institute Genomics Platform"/>
            <consortium name="The Broad Institute Genome Sequencing Center for Infectious Disease"/>
            <person name="Wu L."/>
            <person name="Ma J."/>
        </authorList>
    </citation>
    <scope>NUCLEOTIDE SEQUENCE [LARGE SCALE GENOMIC DNA]</scope>
    <source>
        <strain evidence="3">JCM 13518</strain>
    </source>
</reference>
<proteinExistence type="predicted"/>
<organism evidence="2 3">
    <name type="scientific">Aeromicrobium alkaliterrae</name>
    <dbReference type="NCBI Taxonomy" id="302168"/>
    <lineage>
        <taxon>Bacteria</taxon>
        <taxon>Bacillati</taxon>
        <taxon>Actinomycetota</taxon>
        <taxon>Actinomycetes</taxon>
        <taxon>Propionibacteriales</taxon>
        <taxon>Nocardioidaceae</taxon>
        <taxon>Aeromicrobium</taxon>
    </lineage>
</organism>
<evidence type="ECO:0000313" key="2">
    <source>
        <dbReference type="EMBL" id="GAA1727750.1"/>
    </source>
</evidence>
<gene>
    <name evidence="2" type="ORF">GCM10009710_05500</name>
</gene>